<evidence type="ECO:0000313" key="1">
    <source>
        <dbReference type="EMBL" id="CAK7325970.1"/>
    </source>
</evidence>
<accession>A0AAV1QYU7</accession>
<organism evidence="1 2">
    <name type="scientific">Dovyalis caffra</name>
    <dbReference type="NCBI Taxonomy" id="77055"/>
    <lineage>
        <taxon>Eukaryota</taxon>
        <taxon>Viridiplantae</taxon>
        <taxon>Streptophyta</taxon>
        <taxon>Embryophyta</taxon>
        <taxon>Tracheophyta</taxon>
        <taxon>Spermatophyta</taxon>
        <taxon>Magnoliopsida</taxon>
        <taxon>eudicotyledons</taxon>
        <taxon>Gunneridae</taxon>
        <taxon>Pentapetalae</taxon>
        <taxon>rosids</taxon>
        <taxon>fabids</taxon>
        <taxon>Malpighiales</taxon>
        <taxon>Salicaceae</taxon>
        <taxon>Flacourtieae</taxon>
        <taxon>Dovyalis</taxon>
    </lineage>
</organism>
<name>A0AAV1QYU7_9ROSI</name>
<evidence type="ECO:0000313" key="2">
    <source>
        <dbReference type="Proteomes" id="UP001314170"/>
    </source>
</evidence>
<sequence length="75" mass="8457">MLTGLFEVLCRPTTPTYGNLLAAKFIFWDALHPSTSAYRVMAQYIEKEALCTSHSPLLPCLRTSMPTVKKNHETN</sequence>
<dbReference type="EMBL" id="CAWUPB010000850">
    <property type="protein sequence ID" value="CAK7325970.1"/>
    <property type="molecule type" value="Genomic_DNA"/>
</dbReference>
<comment type="caution">
    <text evidence="1">The sequence shown here is derived from an EMBL/GenBank/DDBJ whole genome shotgun (WGS) entry which is preliminary data.</text>
</comment>
<evidence type="ECO:0008006" key="3">
    <source>
        <dbReference type="Google" id="ProtNLM"/>
    </source>
</evidence>
<reference evidence="1 2" key="1">
    <citation type="submission" date="2024-01" db="EMBL/GenBank/DDBJ databases">
        <authorList>
            <person name="Waweru B."/>
        </authorList>
    </citation>
    <scope>NUCLEOTIDE SEQUENCE [LARGE SCALE GENOMIC DNA]</scope>
</reference>
<dbReference type="Proteomes" id="UP001314170">
    <property type="component" value="Unassembled WGS sequence"/>
</dbReference>
<dbReference type="InterPro" id="IPR036514">
    <property type="entry name" value="SGNH_hydro_sf"/>
</dbReference>
<protein>
    <recommendedName>
        <fullName evidence="3">GDSL esterase/lipase</fullName>
    </recommendedName>
</protein>
<proteinExistence type="predicted"/>
<dbReference type="Gene3D" id="3.40.50.1110">
    <property type="entry name" value="SGNH hydrolase"/>
    <property type="match status" value="1"/>
</dbReference>
<keyword evidence="2" id="KW-1185">Reference proteome</keyword>
<dbReference type="AlphaFoldDB" id="A0AAV1QYU7"/>
<gene>
    <name evidence="1" type="ORF">DCAF_LOCUS3664</name>
</gene>